<keyword evidence="4" id="KW-0274">FAD</keyword>
<evidence type="ECO:0000259" key="8">
    <source>
        <dbReference type="PROSITE" id="PS51387"/>
    </source>
</evidence>
<feature type="region of interest" description="Disordered" evidence="6">
    <location>
        <begin position="194"/>
        <end position="215"/>
    </location>
</feature>
<dbReference type="Proteomes" id="UP000276215">
    <property type="component" value="Unassembled WGS sequence"/>
</dbReference>
<dbReference type="InterPro" id="IPR050416">
    <property type="entry name" value="FAD-linked_Oxidoreductase"/>
</dbReference>
<evidence type="ECO:0000256" key="3">
    <source>
        <dbReference type="ARBA" id="ARBA00022630"/>
    </source>
</evidence>
<protein>
    <recommendedName>
        <fullName evidence="8">FAD-binding PCMH-type domain-containing protein</fullName>
    </recommendedName>
</protein>
<comment type="cofactor">
    <cofactor evidence="1">
        <name>FAD</name>
        <dbReference type="ChEBI" id="CHEBI:57692"/>
    </cofactor>
</comment>
<dbReference type="SUPFAM" id="SSF56176">
    <property type="entry name" value="FAD-binding/transporter-associated domain-like"/>
    <property type="match status" value="1"/>
</dbReference>
<dbReference type="Gene3D" id="3.30.465.10">
    <property type="match status" value="1"/>
</dbReference>
<evidence type="ECO:0000256" key="1">
    <source>
        <dbReference type="ARBA" id="ARBA00001974"/>
    </source>
</evidence>
<dbReference type="OrthoDB" id="9996127at2759"/>
<dbReference type="AlphaFoldDB" id="A0A3N4K2J1"/>
<organism evidence="9 10">
    <name type="scientific">Choiromyces venosus 120613-1</name>
    <dbReference type="NCBI Taxonomy" id="1336337"/>
    <lineage>
        <taxon>Eukaryota</taxon>
        <taxon>Fungi</taxon>
        <taxon>Dikarya</taxon>
        <taxon>Ascomycota</taxon>
        <taxon>Pezizomycotina</taxon>
        <taxon>Pezizomycetes</taxon>
        <taxon>Pezizales</taxon>
        <taxon>Tuberaceae</taxon>
        <taxon>Choiromyces</taxon>
    </lineage>
</organism>
<feature type="signal peptide" evidence="7">
    <location>
        <begin position="1"/>
        <end position="25"/>
    </location>
</feature>
<evidence type="ECO:0000256" key="4">
    <source>
        <dbReference type="ARBA" id="ARBA00022827"/>
    </source>
</evidence>
<dbReference type="InterPro" id="IPR016169">
    <property type="entry name" value="FAD-bd_PCMH_sub2"/>
</dbReference>
<dbReference type="PANTHER" id="PTHR42973:SF9">
    <property type="entry name" value="FAD-BINDING PCMH-TYPE DOMAIN-CONTAINING PROTEIN-RELATED"/>
    <property type="match status" value="1"/>
</dbReference>
<evidence type="ECO:0000256" key="2">
    <source>
        <dbReference type="ARBA" id="ARBA00005466"/>
    </source>
</evidence>
<reference evidence="9 10" key="1">
    <citation type="journal article" date="2018" name="Nat. Ecol. Evol.">
        <title>Pezizomycetes genomes reveal the molecular basis of ectomycorrhizal truffle lifestyle.</title>
        <authorList>
            <person name="Murat C."/>
            <person name="Payen T."/>
            <person name="Noel B."/>
            <person name="Kuo A."/>
            <person name="Morin E."/>
            <person name="Chen J."/>
            <person name="Kohler A."/>
            <person name="Krizsan K."/>
            <person name="Balestrini R."/>
            <person name="Da Silva C."/>
            <person name="Montanini B."/>
            <person name="Hainaut M."/>
            <person name="Levati E."/>
            <person name="Barry K.W."/>
            <person name="Belfiori B."/>
            <person name="Cichocki N."/>
            <person name="Clum A."/>
            <person name="Dockter R.B."/>
            <person name="Fauchery L."/>
            <person name="Guy J."/>
            <person name="Iotti M."/>
            <person name="Le Tacon F."/>
            <person name="Lindquist E.A."/>
            <person name="Lipzen A."/>
            <person name="Malagnac F."/>
            <person name="Mello A."/>
            <person name="Molinier V."/>
            <person name="Miyauchi S."/>
            <person name="Poulain J."/>
            <person name="Riccioni C."/>
            <person name="Rubini A."/>
            <person name="Sitrit Y."/>
            <person name="Splivallo R."/>
            <person name="Traeger S."/>
            <person name="Wang M."/>
            <person name="Zifcakova L."/>
            <person name="Wipf D."/>
            <person name="Zambonelli A."/>
            <person name="Paolocci F."/>
            <person name="Nowrousian M."/>
            <person name="Ottonello S."/>
            <person name="Baldrian P."/>
            <person name="Spatafora J.W."/>
            <person name="Henrissat B."/>
            <person name="Nagy L.G."/>
            <person name="Aury J.M."/>
            <person name="Wincker P."/>
            <person name="Grigoriev I.V."/>
            <person name="Bonfante P."/>
            <person name="Martin F.M."/>
        </authorList>
    </citation>
    <scope>NUCLEOTIDE SEQUENCE [LARGE SCALE GENOMIC DNA]</scope>
    <source>
        <strain evidence="9 10">120613-1</strain>
    </source>
</reference>
<dbReference type="EMBL" id="ML120356">
    <property type="protein sequence ID" value="RPB04774.1"/>
    <property type="molecule type" value="Genomic_DNA"/>
</dbReference>
<name>A0A3N4K2J1_9PEZI</name>
<proteinExistence type="inferred from homology"/>
<accession>A0A3N4K2J1</accession>
<dbReference type="PANTHER" id="PTHR42973">
    <property type="entry name" value="BINDING OXIDOREDUCTASE, PUTATIVE (AFU_ORTHOLOGUE AFUA_1G17690)-RELATED"/>
    <property type="match status" value="1"/>
</dbReference>
<keyword evidence="10" id="KW-1185">Reference proteome</keyword>
<dbReference type="PROSITE" id="PS51387">
    <property type="entry name" value="FAD_PCMH"/>
    <property type="match status" value="1"/>
</dbReference>
<sequence length="282" mass="30041">MHNPPLIPTLQLLHLPLELILPAYPLPLHNPVYPPDVIKTLTYTHAHSIPVLICNPGHSHSTSPSRFTQGVQVNIGNLNSIYVDAGANVMTIGGGGSDGGGSHGISESRKRNHDGVLQLRGVCRRRGGRGDMGRLQGLHGLIADNFLSVELVFWNGGIVLVSAEDVGTKGIRGTGHNLGVTTSAEKIKIYDIPSSSSSSSAEAEEGRTWTTSTLTFPPTNLSPTLSLLNSQIPILPAGTNHVPTNPLHSLIPSLPFRIYPPLLPTTLPPPLTYTKAPPPRQP</sequence>
<dbReference type="GO" id="GO:0071949">
    <property type="term" value="F:FAD binding"/>
    <property type="evidence" value="ECO:0007669"/>
    <property type="project" value="InterPro"/>
</dbReference>
<comment type="similarity">
    <text evidence="2">Belongs to the oxygen-dependent FAD-linked oxidoreductase family.</text>
</comment>
<evidence type="ECO:0000256" key="5">
    <source>
        <dbReference type="ARBA" id="ARBA00023002"/>
    </source>
</evidence>
<evidence type="ECO:0000313" key="9">
    <source>
        <dbReference type="EMBL" id="RPB04774.1"/>
    </source>
</evidence>
<feature type="chain" id="PRO_5018158696" description="FAD-binding PCMH-type domain-containing protein" evidence="7">
    <location>
        <begin position="26"/>
        <end position="282"/>
    </location>
</feature>
<evidence type="ECO:0000313" key="10">
    <source>
        <dbReference type="Proteomes" id="UP000276215"/>
    </source>
</evidence>
<evidence type="ECO:0000256" key="6">
    <source>
        <dbReference type="SAM" id="MobiDB-lite"/>
    </source>
</evidence>
<keyword evidence="3" id="KW-0285">Flavoprotein</keyword>
<dbReference type="InterPro" id="IPR016166">
    <property type="entry name" value="FAD-bd_PCMH"/>
</dbReference>
<dbReference type="GO" id="GO:0016491">
    <property type="term" value="F:oxidoreductase activity"/>
    <property type="evidence" value="ECO:0007669"/>
    <property type="project" value="UniProtKB-KW"/>
</dbReference>
<feature type="domain" description="FAD-binding PCMH-type" evidence="8">
    <location>
        <begin position="21"/>
        <end position="221"/>
    </location>
</feature>
<evidence type="ECO:0000256" key="7">
    <source>
        <dbReference type="SAM" id="SignalP"/>
    </source>
</evidence>
<keyword evidence="5" id="KW-0560">Oxidoreductase</keyword>
<keyword evidence="7" id="KW-0732">Signal</keyword>
<dbReference type="InterPro" id="IPR036318">
    <property type="entry name" value="FAD-bd_PCMH-like_sf"/>
</dbReference>
<gene>
    <name evidence="9" type="ORF">L873DRAFT_1840274</name>
</gene>